<organism evidence="2 3">
    <name type="scientific">Geothermobacter ehrlichii</name>
    <dbReference type="NCBI Taxonomy" id="213224"/>
    <lineage>
        <taxon>Bacteria</taxon>
        <taxon>Pseudomonadati</taxon>
        <taxon>Thermodesulfobacteriota</taxon>
        <taxon>Desulfuromonadia</taxon>
        <taxon>Desulfuromonadales</taxon>
        <taxon>Geothermobacteraceae</taxon>
        <taxon>Geothermobacter</taxon>
    </lineage>
</organism>
<dbReference type="SUPFAM" id="SSF52172">
    <property type="entry name" value="CheY-like"/>
    <property type="match status" value="1"/>
</dbReference>
<dbReference type="InterPro" id="IPR009875">
    <property type="entry name" value="PilZ_domain"/>
</dbReference>
<dbReference type="RefSeq" id="WP_187426720.1">
    <property type="nucleotide sequence ID" value="NZ_VNIB01000007.1"/>
</dbReference>
<name>A0A5D3WHG7_9BACT</name>
<gene>
    <name evidence="2" type="ORF">EDC39_10731</name>
</gene>
<dbReference type="GO" id="GO:0035438">
    <property type="term" value="F:cyclic-di-GMP binding"/>
    <property type="evidence" value="ECO:0007669"/>
    <property type="project" value="InterPro"/>
</dbReference>
<protein>
    <submittedName>
        <fullName evidence="2">PilZ domain-containing protein</fullName>
    </submittedName>
</protein>
<dbReference type="EMBL" id="VNIB01000007">
    <property type="protein sequence ID" value="TYO98236.1"/>
    <property type="molecule type" value="Genomic_DNA"/>
</dbReference>
<keyword evidence="3" id="KW-1185">Reference proteome</keyword>
<dbReference type="Pfam" id="PF07238">
    <property type="entry name" value="PilZ"/>
    <property type="match status" value="1"/>
</dbReference>
<accession>A0A5D3WHG7</accession>
<dbReference type="Proteomes" id="UP000324159">
    <property type="component" value="Unassembled WGS sequence"/>
</dbReference>
<feature type="domain" description="PilZ" evidence="1">
    <location>
        <begin position="116"/>
        <end position="218"/>
    </location>
</feature>
<evidence type="ECO:0000259" key="1">
    <source>
        <dbReference type="Pfam" id="PF07238"/>
    </source>
</evidence>
<comment type="caution">
    <text evidence="2">The sequence shown here is derived from an EMBL/GenBank/DDBJ whole genome shotgun (WGS) entry which is preliminary data.</text>
</comment>
<dbReference type="SUPFAM" id="SSF141371">
    <property type="entry name" value="PilZ domain-like"/>
    <property type="match status" value="1"/>
</dbReference>
<dbReference type="Gene3D" id="2.40.10.220">
    <property type="entry name" value="predicted glycosyltransferase like domains"/>
    <property type="match status" value="1"/>
</dbReference>
<dbReference type="InterPro" id="IPR011006">
    <property type="entry name" value="CheY-like_superfamily"/>
</dbReference>
<sequence>MKKILICLRQEDLLTTLELILKHWGYRVIATHRPEDLPQYFTDGNPDFLLVESRLAAHPEIGRLVDAGCRRTGCPVVLIGPPGDCRPDTSGIRLDVPVDIFKLFCIVQQHLEPLPRNNFRIAVRVPGMVMRAETTSLVEILSISVRGIFIKTSLAVSRGEEFRLVLPLLGMKRELELTARVIYIVEPCPENRYQQGIGLEFRDLDAEATAQLEAFLEQRLLKELEEKHGHIEIDLTNIRQHTCQNGQPDPGRPFSA</sequence>
<dbReference type="AlphaFoldDB" id="A0A5D3WHG7"/>
<reference evidence="2 3" key="1">
    <citation type="submission" date="2019-07" db="EMBL/GenBank/DDBJ databases">
        <title>Genomic Encyclopedia of Type Strains, Phase IV (KMG-IV): sequencing the most valuable type-strain genomes for metagenomic binning, comparative biology and taxonomic classification.</title>
        <authorList>
            <person name="Goeker M."/>
        </authorList>
    </citation>
    <scope>NUCLEOTIDE SEQUENCE [LARGE SCALE GENOMIC DNA]</scope>
    <source>
        <strain evidence="2 3">SS015</strain>
    </source>
</reference>
<evidence type="ECO:0000313" key="2">
    <source>
        <dbReference type="EMBL" id="TYO98236.1"/>
    </source>
</evidence>
<proteinExistence type="predicted"/>
<evidence type="ECO:0000313" key="3">
    <source>
        <dbReference type="Proteomes" id="UP000324159"/>
    </source>
</evidence>